<comment type="subcellular location">
    <subcellularLocation>
        <location evidence="1">Nucleus</location>
    </subcellularLocation>
</comment>
<dbReference type="PROSITE" id="PS00028">
    <property type="entry name" value="ZINC_FINGER_C2H2_1"/>
    <property type="match status" value="8"/>
</dbReference>
<feature type="domain" description="C2H2-type" evidence="9">
    <location>
        <begin position="219"/>
        <end position="246"/>
    </location>
</feature>
<evidence type="ECO:0000256" key="7">
    <source>
        <dbReference type="PROSITE-ProRule" id="PRU00042"/>
    </source>
</evidence>
<feature type="domain" description="C2H2-type" evidence="9">
    <location>
        <begin position="529"/>
        <end position="556"/>
    </location>
</feature>
<feature type="region of interest" description="Disordered" evidence="8">
    <location>
        <begin position="132"/>
        <end position="153"/>
    </location>
</feature>
<feature type="domain" description="C2H2-type" evidence="9">
    <location>
        <begin position="327"/>
        <end position="354"/>
    </location>
</feature>
<dbReference type="Pfam" id="PF00096">
    <property type="entry name" value="zf-C2H2"/>
    <property type="match status" value="7"/>
</dbReference>
<dbReference type="Gene3D" id="3.30.160.60">
    <property type="entry name" value="Classic Zinc Finger"/>
    <property type="match status" value="9"/>
</dbReference>
<feature type="domain" description="C2H2-type" evidence="9">
    <location>
        <begin position="439"/>
        <end position="466"/>
    </location>
</feature>
<feature type="domain" description="C2H2-type" evidence="9">
    <location>
        <begin position="383"/>
        <end position="410"/>
    </location>
</feature>
<evidence type="ECO:0000256" key="4">
    <source>
        <dbReference type="ARBA" id="ARBA00022771"/>
    </source>
</evidence>
<evidence type="ECO:0000259" key="9">
    <source>
        <dbReference type="PROSITE" id="PS50157"/>
    </source>
</evidence>
<dbReference type="PANTHER" id="PTHR24381:SF393">
    <property type="entry name" value="CHROMATIN-LINKED ADAPTOR FOR MSL PROTEINS, ISOFORM B"/>
    <property type="match status" value="1"/>
</dbReference>
<dbReference type="SUPFAM" id="SSF57667">
    <property type="entry name" value="beta-beta-alpha zinc fingers"/>
    <property type="match status" value="7"/>
</dbReference>
<evidence type="ECO:0000313" key="10">
    <source>
        <dbReference type="EMBL" id="MEQ2203571.1"/>
    </source>
</evidence>
<keyword evidence="2" id="KW-0479">Metal-binding</keyword>
<feature type="compositionally biased region" description="Low complexity" evidence="8">
    <location>
        <begin position="142"/>
        <end position="152"/>
    </location>
</feature>
<feature type="domain" description="C2H2-type" evidence="9">
    <location>
        <begin position="469"/>
        <end position="496"/>
    </location>
</feature>
<feature type="region of interest" description="Disordered" evidence="8">
    <location>
        <begin position="260"/>
        <end position="291"/>
    </location>
</feature>
<evidence type="ECO:0000256" key="5">
    <source>
        <dbReference type="ARBA" id="ARBA00022833"/>
    </source>
</evidence>
<gene>
    <name evidence="10" type="ORF">XENOCAPTIV_000882</name>
</gene>
<dbReference type="PANTHER" id="PTHR24381">
    <property type="entry name" value="ZINC FINGER PROTEIN"/>
    <property type="match status" value="1"/>
</dbReference>
<evidence type="ECO:0000256" key="6">
    <source>
        <dbReference type="ARBA" id="ARBA00023242"/>
    </source>
</evidence>
<accession>A0ABV0R7C6</accession>
<name>A0ABV0R7C6_9TELE</name>
<dbReference type="PROSITE" id="PS50157">
    <property type="entry name" value="ZINC_FINGER_C2H2_2"/>
    <property type="match status" value="11"/>
</dbReference>
<evidence type="ECO:0000256" key="2">
    <source>
        <dbReference type="ARBA" id="ARBA00022723"/>
    </source>
</evidence>
<feature type="domain" description="C2H2-type" evidence="9">
    <location>
        <begin position="411"/>
        <end position="438"/>
    </location>
</feature>
<feature type="domain" description="C2H2-type" evidence="9">
    <location>
        <begin position="355"/>
        <end position="382"/>
    </location>
</feature>
<reference evidence="10 11" key="1">
    <citation type="submission" date="2021-06" db="EMBL/GenBank/DDBJ databases">
        <authorList>
            <person name="Palmer J.M."/>
        </authorList>
    </citation>
    <scope>NUCLEOTIDE SEQUENCE [LARGE SCALE GENOMIC DNA]</scope>
    <source>
        <strain evidence="10 11">XC_2019</strain>
        <tissue evidence="10">Muscle</tissue>
    </source>
</reference>
<comment type="caution">
    <text evidence="10">The sequence shown here is derived from an EMBL/GenBank/DDBJ whole genome shotgun (WGS) entry which is preliminary data.</text>
</comment>
<organism evidence="10 11">
    <name type="scientific">Xenoophorus captivus</name>
    <dbReference type="NCBI Taxonomy" id="1517983"/>
    <lineage>
        <taxon>Eukaryota</taxon>
        <taxon>Metazoa</taxon>
        <taxon>Chordata</taxon>
        <taxon>Craniata</taxon>
        <taxon>Vertebrata</taxon>
        <taxon>Euteleostomi</taxon>
        <taxon>Actinopterygii</taxon>
        <taxon>Neopterygii</taxon>
        <taxon>Teleostei</taxon>
        <taxon>Neoteleostei</taxon>
        <taxon>Acanthomorphata</taxon>
        <taxon>Ovalentaria</taxon>
        <taxon>Atherinomorphae</taxon>
        <taxon>Cyprinodontiformes</taxon>
        <taxon>Goodeidae</taxon>
        <taxon>Xenoophorus</taxon>
    </lineage>
</organism>
<sequence length="709" mass="79457">MSYPISEQYLRIIVRSSPSIFPSICFSSGRSSLSLQSLGHSFFAELRDGVSFSFLHTFRNLQPITQNVSLSHFSWAAPAAKLNPYSRARMTEAWQQHAVAPPPVVHTIPAGAENALSCAVYGIVLQPDASSLQQQQHGGGQQQQEHPPQAQQSSLQVVTESVHKCGTCGHDISHLANPLEHQCMVSQDRSFQCTQCLKIFHQATDLLEHQCVQVEQKPFVCGVCKMGFSLLTSLAQHHTSHNSSNPMKCSICEKTYRPGSSGNTTPTSSSSSQPSSSDGASASSSSSILPFPSARDRPYKCSVCQKGFKHLSELTRHERVHTGEKPFKCDTCDKAFSQSSHLQHHQRTHSSERPFKCAVCEKSFKHRSHLVRHMYVHSGEHLFKCNLCELHFKESSELLHHPCHPQGSRPFRCATCGKGFKRPSDLRQHERTHSEERPFHCDECQMSFKQQYALVRHRRTHKDPSDRPFKCSLCDKGFMQPSHLLYHQHVHGMDNLFKCASCQKEFSQSGELLRHKCGESSNSSPDKPYKCDVCGKGYKKSSTLQRHQNSHCQEKPLKGQRCWIMRIESSLSVYIYYRCVSQNDRKYQKFERPGPWGCRANSRDPGPLRLRTAPGIQGPACPAEPVAHDAGSADVGTRSRVLPVGATSPRYRELTTSIFAAASTAPSLPLVDPLPIRHIERGLISWLWSSWGIPPTIVHHPVQESRSDT</sequence>
<feature type="domain" description="C2H2-type" evidence="9">
    <location>
        <begin position="299"/>
        <end position="326"/>
    </location>
</feature>
<dbReference type="EMBL" id="JAHRIN010034690">
    <property type="protein sequence ID" value="MEQ2203571.1"/>
    <property type="molecule type" value="Genomic_DNA"/>
</dbReference>
<dbReference type="SMART" id="SM00355">
    <property type="entry name" value="ZnF_C2H2"/>
    <property type="match status" value="10"/>
</dbReference>
<keyword evidence="4 7" id="KW-0863">Zinc-finger</keyword>
<dbReference type="InterPro" id="IPR013087">
    <property type="entry name" value="Znf_C2H2_type"/>
</dbReference>
<feature type="domain" description="C2H2-type" evidence="9">
    <location>
        <begin position="191"/>
        <end position="218"/>
    </location>
</feature>
<keyword evidence="3" id="KW-0677">Repeat</keyword>
<dbReference type="InterPro" id="IPR036236">
    <property type="entry name" value="Znf_C2H2_sf"/>
</dbReference>
<keyword evidence="5" id="KW-0862">Zinc</keyword>
<proteinExistence type="predicted"/>
<keyword evidence="11" id="KW-1185">Reference proteome</keyword>
<evidence type="ECO:0000313" key="11">
    <source>
        <dbReference type="Proteomes" id="UP001434883"/>
    </source>
</evidence>
<feature type="domain" description="C2H2-type" evidence="9">
    <location>
        <begin position="497"/>
        <end position="528"/>
    </location>
</feature>
<protein>
    <recommendedName>
        <fullName evidence="9">C2H2-type domain-containing protein</fullName>
    </recommendedName>
</protein>
<evidence type="ECO:0000256" key="3">
    <source>
        <dbReference type="ARBA" id="ARBA00022737"/>
    </source>
</evidence>
<keyword evidence="6" id="KW-0539">Nucleus</keyword>
<evidence type="ECO:0000256" key="1">
    <source>
        <dbReference type="ARBA" id="ARBA00004123"/>
    </source>
</evidence>
<dbReference type="Proteomes" id="UP001434883">
    <property type="component" value="Unassembled WGS sequence"/>
</dbReference>
<evidence type="ECO:0000256" key="8">
    <source>
        <dbReference type="SAM" id="MobiDB-lite"/>
    </source>
</evidence>